<organism evidence="9 10">
    <name type="scientific">Herbiconiux moechotypicola</name>
    <dbReference type="NCBI Taxonomy" id="637393"/>
    <lineage>
        <taxon>Bacteria</taxon>
        <taxon>Bacillati</taxon>
        <taxon>Actinomycetota</taxon>
        <taxon>Actinomycetes</taxon>
        <taxon>Micrococcales</taxon>
        <taxon>Microbacteriaceae</taxon>
        <taxon>Herbiconiux</taxon>
    </lineage>
</organism>
<protein>
    <submittedName>
        <fullName evidence="9">MFS transporter</fullName>
    </submittedName>
</protein>
<feature type="transmembrane region" description="Helical" evidence="7">
    <location>
        <begin position="230"/>
        <end position="252"/>
    </location>
</feature>
<accession>A0ABN3E342</accession>
<comment type="subcellular location">
    <subcellularLocation>
        <location evidence="1">Cell membrane</location>
        <topology evidence="1">Multi-pass membrane protein</topology>
    </subcellularLocation>
</comment>
<dbReference type="InterPro" id="IPR050189">
    <property type="entry name" value="MFS_Efflux_Transporters"/>
</dbReference>
<keyword evidence="2" id="KW-1003">Cell membrane</keyword>
<evidence type="ECO:0000313" key="10">
    <source>
        <dbReference type="Proteomes" id="UP001500929"/>
    </source>
</evidence>
<feature type="transmembrane region" description="Helical" evidence="7">
    <location>
        <begin position="186"/>
        <end position="209"/>
    </location>
</feature>
<feature type="transmembrane region" description="Helical" evidence="7">
    <location>
        <begin position="295"/>
        <end position="313"/>
    </location>
</feature>
<dbReference type="PROSITE" id="PS50850">
    <property type="entry name" value="MFS"/>
    <property type="match status" value="1"/>
</dbReference>
<feature type="compositionally biased region" description="Polar residues" evidence="6">
    <location>
        <begin position="1"/>
        <end position="13"/>
    </location>
</feature>
<keyword evidence="4 7" id="KW-1133">Transmembrane helix</keyword>
<dbReference type="EMBL" id="BAAAQY010000013">
    <property type="protein sequence ID" value="GAA2247435.1"/>
    <property type="molecule type" value="Genomic_DNA"/>
</dbReference>
<dbReference type="CDD" id="cd17324">
    <property type="entry name" value="MFS_NepI_like"/>
    <property type="match status" value="1"/>
</dbReference>
<evidence type="ECO:0000256" key="1">
    <source>
        <dbReference type="ARBA" id="ARBA00004651"/>
    </source>
</evidence>
<keyword evidence="10" id="KW-1185">Reference proteome</keyword>
<evidence type="ECO:0000259" key="8">
    <source>
        <dbReference type="PROSITE" id="PS50850"/>
    </source>
</evidence>
<evidence type="ECO:0000256" key="3">
    <source>
        <dbReference type="ARBA" id="ARBA00022692"/>
    </source>
</evidence>
<feature type="transmembrane region" description="Helical" evidence="7">
    <location>
        <begin position="382"/>
        <end position="403"/>
    </location>
</feature>
<evidence type="ECO:0000256" key="4">
    <source>
        <dbReference type="ARBA" id="ARBA00022989"/>
    </source>
</evidence>
<dbReference type="SUPFAM" id="SSF103473">
    <property type="entry name" value="MFS general substrate transporter"/>
    <property type="match status" value="1"/>
</dbReference>
<dbReference type="Gene3D" id="1.20.1250.20">
    <property type="entry name" value="MFS general substrate transporter like domains"/>
    <property type="match status" value="1"/>
</dbReference>
<gene>
    <name evidence="9" type="ORF">GCM10009851_36090</name>
</gene>
<reference evidence="9 10" key="1">
    <citation type="journal article" date="2019" name="Int. J. Syst. Evol. Microbiol.">
        <title>The Global Catalogue of Microorganisms (GCM) 10K type strain sequencing project: providing services to taxonomists for standard genome sequencing and annotation.</title>
        <authorList>
            <consortium name="The Broad Institute Genomics Platform"/>
            <consortium name="The Broad Institute Genome Sequencing Center for Infectious Disease"/>
            <person name="Wu L."/>
            <person name="Ma J."/>
        </authorList>
    </citation>
    <scope>NUCLEOTIDE SEQUENCE [LARGE SCALE GENOMIC DNA]</scope>
    <source>
        <strain evidence="9 10">JCM 16117</strain>
    </source>
</reference>
<proteinExistence type="predicted"/>
<feature type="transmembrane region" description="Helical" evidence="7">
    <location>
        <begin position="30"/>
        <end position="53"/>
    </location>
</feature>
<dbReference type="InterPro" id="IPR011701">
    <property type="entry name" value="MFS"/>
</dbReference>
<keyword evidence="5 7" id="KW-0472">Membrane</keyword>
<evidence type="ECO:0000256" key="2">
    <source>
        <dbReference type="ARBA" id="ARBA00022475"/>
    </source>
</evidence>
<feature type="transmembrane region" description="Helical" evidence="7">
    <location>
        <begin position="99"/>
        <end position="119"/>
    </location>
</feature>
<feature type="transmembrane region" description="Helical" evidence="7">
    <location>
        <begin position="354"/>
        <end position="376"/>
    </location>
</feature>
<feature type="region of interest" description="Disordered" evidence="6">
    <location>
        <begin position="1"/>
        <end position="22"/>
    </location>
</feature>
<dbReference type="Pfam" id="PF07690">
    <property type="entry name" value="MFS_1"/>
    <property type="match status" value="1"/>
</dbReference>
<feature type="domain" description="Major facilitator superfamily (MFS) profile" evidence="8">
    <location>
        <begin position="34"/>
        <end position="408"/>
    </location>
</feature>
<sequence>MLSMTSTTASVPGTGSVPVRSAAPEPAGPASWAGVASLGLGVFALVMAEFLPASLLSRIAADLGVSDGVAGQSVSITAIIAAVTALTLPVVLPRIDRRTVMLGLTALAILSDLLVALAPSYPVLLAARVLIGIALGGFWALAVAMTASLVSPARLGRAMTVVNTGVSLATVAAIPLGTWLGEVWGWRWVFVLAAGVAALALVAQAALLPPVAPAGVPGFRPLLATLRSRLILLGLVATAFIAGGHFTGFTYIRPAAAEIGGLDASVLAALLFVYGVAAFAGNLVAGPLADRRMRVAAVLVPLVLGAAMIVFALSGGSPVGVVAGVALWGLGFGAVPTTLMTWMARVEPTRLESVGGLQVAAFQVAIAVGAVVGGLLVDSAGVAPAVLVGGLSALAGAGLLSVLRLPARS</sequence>
<dbReference type="InterPro" id="IPR036259">
    <property type="entry name" value="MFS_trans_sf"/>
</dbReference>
<feature type="transmembrane region" description="Helical" evidence="7">
    <location>
        <begin position="73"/>
        <end position="92"/>
    </location>
</feature>
<evidence type="ECO:0000256" key="7">
    <source>
        <dbReference type="SAM" id="Phobius"/>
    </source>
</evidence>
<name>A0ABN3E342_9MICO</name>
<evidence type="ECO:0000256" key="6">
    <source>
        <dbReference type="SAM" id="MobiDB-lite"/>
    </source>
</evidence>
<feature type="transmembrane region" description="Helical" evidence="7">
    <location>
        <begin position="125"/>
        <end position="149"/>
    </location>
</feature>
<feature type="transmembrane region" description="Helical" evidence="7">
    <location>
        <begin position="264"/>
        <end position="283"/>
    </location>
</feature>
<comment type="caution">
    <text evidence="9">The sequence shown here is derived from an EMBL/GenBank/DDBJ whole genome shotgun (WGS) entry which is preliminary data.</text>
</comment>
<keyword evidence="3 7" id="KW-0812">Transmembrane</keyword>
<dbReference type="InterPro" id="IPR020846">
    <property type="entry name" value="MFS_dom"/>
</dbReference>
<evidence type="ECO:0000313" key="9">
    <source>
        <dbReference type="EMBL" id="GAA2247435.1"/>
    </source>
</evidence>
<dbReference type="PANTHER" id="PTHR43124:SF5">
    <property type="entry name" value="PURINE RIBONUCLEOSIDE EFFLUX PUMP NEPI"/>
    <property type="match status" value="1"/>
</dbReference>
<dbReference type="Proteomes" id="UP001500929">
    <property type="component" value="Unassembled WGS sequence"/>
</dbReference>
<feature type="transmembrane region" description="Helical" evidence="7">
    <location>
        <begin position="319"/>
        <end position="342"/>
    </location>
</feature>
<feature type="transmembrane region" description="Helical" evidence="7">
    <location>
        <begin position="161"/>
        <end position="180"/>
    </location>
</feature>
<dbReference type="PANTHER" id="PTHR43124">
    <property type="entry name" value="PURINE EFFLUX PUMP PBUE"/>
    <property type="match status" value="1"/>
</dbReference>
<evidence type="ECO:0000256" key="5">
    <source>
        <dbReference type="ARBA" id="ARBA00023136"/>
    </source>
</evidence>